<dbReference type="PANTHER" id="PTHR30330:SF7">
    <property type="entry name" value="SODIUM_PROTON-DEPENDENT ALANINE CARRIER PROTEIN YRBD-RELATED"/>
    <property type="match status" value="1"/>
</dbReference>
<name>A0A6V7R1M6_9BACL</name>
<evidence type="ECO:0000256" key="8">
    <source>
        <dbReference type="RuleBase" id="RU363064"/>
    </source>
</evidence>
<keyword evidence="5 8" id="KW-0812">Transmembrane</keyword>
<feature type="transmembrane region" description="Helical" evidence="8">
    <location>
        <begin position="180"/>
        <end position="199"/>
    </location>
</feature>
<keyword evidence="3 8" id="KW-0813">Transport</keyword>
<evidence type="ECO:0000256" key="5">
    <source>
        <dbReference type="ARBA" id="ARBA00022692"/>
    </source>
</evidence>
<feature type="transmembrane region" description="Helical" evidence="8">
    <location>
        <begin position="235"/>
        <end position="258"/>
    </location>
</feature>
<dbReference type="RefSeq" id="WP_186084490.1">
    <property type="nucleotide sequence ID" value="NZ_BMDB01000003.1"/>
</dbReference>
<proteinExistence type="inferred from homology"/>
<dbReference type="GO" id="GO:0005283">
    <property type="term" value="F:amino acid:sodium symporter activity"/>
    <property type="evidence" value="ECO:0007669"/>
    <property type="project" value="InterPro"/>
</dbReference>
<dbReference type="PANTHER" id="PTHR30330">
    <property type="entry name" value="AGSS FAMILY TRANSPORTER, SODIUM-ALANINE"/>
    <property type="match status" value="1"/>
</dbReference>
<accession>A0A6V7R1M6</accession>
<dbReference type="AlphaFoldDB" id="A0A6V7R1M6"/>
<protein>
    <submittedName>
        <fullName evidence="9">Amino-acid carrier protein AlsT</fullName>
    </submittedName>
</protein>
<feature type="transmembrane region" description="Helical" evidence="8">
    <location>
        <begin position="140"/>
        <end position="160"/>
    </location>
</feature>
<feature type="transmembrane region" description="Helical" evidence="8">
    <location>
        <begin position="423"/>
        <end position="441"/>
    </location>
</feature>
<dbReference type="Pfam" id="PF01235">
    <property type="entry name" value="Na_Ala_symp"/>
    <property type="match status" value="1"/>
</dbReference>
<dbReference type="NCBIfam" id="TIGR00835">
    <property type="entry name" value="agcS"/>
    <property type="match status" value="1"/>
</dbReference>
<keyword evidence="4 8" id="KW-1003">Cell membrane</keyword>
<evidence type="ECO:0000256" key="1">
    <source>
        <dbReference type="ARBA" id="ARBA00004651"/>
    </source>
</evidence>
<feature type="transmembrane region" description="Helical" evidence="8">
    <location>
        <begin position="453"/>
        <end position="470"/>
    </location>
</feature>
<keyword evidence="10" id="KW-1185">Reference proteome</keyword>
<comment type="similarity">
    <text evidence="2 8">Belongs to the alanine or glycine:cation symporter (AGCS) (TC 2.A.25) family.</text>
</comment>
<sequence>MLETIVGVLNDVVWSKPLVYGLLATGIIFSLMLRFFQVRHIKEMVRLMFHGEKSPKGISSFQAIALSLAGRVGTGNIVGVSTAIFIGGPGALFWMWATAFLGASTAFIESSLGQIYKREEKGEYRGGPAYYMEYGIKGGLGKVLGIAFAIITIISMGLLLPGVQANAIASGFHNAWGIPYWIIGVVLAILLALIVFGGLRSIANVATAIVPFMAILYILMAVVVIAMNIKEVPDLFVLIFKSAFNLEASFGGILGAMIEIGVKRGLYSNEAGQGTGPHAAAAAEVSHPAKQGLVQSFSVYIDTLFVCTATGLIILLSGTYNTTNGETDGNGMPSLLYNGDVYVQSVDGTKDYSGTAMYVQAGIDKAFAGADYVFDPSYSGFGSYFVAIALFFFAFTTILAYSYMGETNVAYLTRNMSEKTSKFAMNIMRTMLIFATVFGTIRTAELAWDLGDLGVGAMAWLNIIGIWILFKPAVNSLRDYEKQMKEKGSGKYALYTPDPAKLPEAKFWLEDYPERLRESGEIDSFNPKLDKK</sequence>
<evidence type="ECO:0000256" key="7">
    <source>
        <dbReference type="ARBA" id="ARBA00023136"/>
    </source>
</evidence>
<dbReference type="Proteomes" id="UP000521032">
    <property type="component" value="Unassembled WGS sequence"/>
</dbReference>
<evidence type="ECO:0000256" key="3">
    <source>
        <dbReference type="ARBA" id="ARBA00022448"/>
    </source>
</evidence>
<dbReference type="GO" id="GO:0005886">
    <property type="term" value="C:plasma membrane"/>
    <property type="evidence" value="ECO:0007669"/>
    <property type="project" value="UniProtKB-SubCell"/>
</dbReference>
<feature type="transmembrane region" description="Helical" evidence="8">
    <location>
        <begin position="299"/>
        <end position="320"/>
    </location>
</feature>
<evidence type="ECO:0000256" key="4">
    <source>
        <dbReference type="ARBA" id="ARBA00022475"/>
    </source>
</evidence>
<feature type="transmembrane region" description="Helical" evidence="8">
    <location>
        <begin position="91"/>
        <end position="108"/>
    </location>
</feature>
<feature type="transmembrane region" description="Helical" evidence="8">
    <location>
        <begin position="206"/>
        <end position="229"/>
    </location>
</feature>
<evidence type="ECO:0000313" key="10">
    <source>
        <dbReference type="Proteomes" id="UP000521032"/>
    </source>
</evidence>
<feature type="transmembrane region" description="Helical" evidence="8">
    <location>
        <begin position="18"/>
        <end position="36"/>
    </location>
</feature>
<evidence type="ECO:0000256" key="6">
    <source>
        <dbReference type="ARBA" id="ARBA00022989"/>
    </source>
</evidence>
<keyword evidence="7 8" id="KW-0472">Membrane</keyword>
<dbReference type="PRINTS" id="PR00175">
    <property type="entry name" value="NAALASMPORT"/>
</dbReference>
<reference evidence="9 10" key="1">
    <citation type="submission" date="2020-07" db="EMBL/GenBank/DDBJ databases">
        <authorList>
            <person name="Criscuolo A."/>
        </authorList>
    </citation>
    <scope>NUCLEOTIDE SEQUENCE [LARGE SCALE GENOMIC DNA]</scope>
    <source>
        <strain evidence="10">CIP 111030</strain>
    </source>
</reference>
<keyword evidence="6 8" id="KW-1133">Transmembrane helix</keyword>
<comment type="subcellular location">
    <subcellularLocation>
        <location evidence="1 8">Cell membrane</location>
        <topology evidence="1 8">Multi-pass membrane protein</topology>
    </subcellularLocation>
</comment>
<keyword evidence="8" id="KW-0769">Symport</keyword>
<feature type="transmembrane region" description="Helical" evidence="8">
    <location>
        <begin position="57"/>
        <end position="85"/>
    </location>
</feature>
<dbReference type="EMBL" id="CAJEWE010000003">
    <property type="protein sequence ID" value="CAD2070934.1"/>
    <property type="molecule type" value="Genomic_DNA"/>
</dbReference>
<evidence type="ECO:0000313" key="9">
    <source>
        <dbReference type="EMBL" id="CAD2070934.1"/>
    </source>
</evidence>
<dbReference type="InterPro" id="IPR001463">
    <property type="entry name" value="Na/Ala_symport"/>
</dbReference>
<comment type="caution">
    <text evidence="9">The sequence shown here is derived from an EMBL/GenBank/DDBJ whole genome shotgun (WGS) entry which is preliminary data.</text>
</comment>
<feature type="transmembrane region" description="Helical" evidence="8">
    <location>
        <begin position="381"/>
        <end position="403"/>
    </location>
</feature>
<dbReference type="Gene3D" id="1.20.1740.10">
    <property type="entry name" value="Amino acid/polyamine transporter I"/>
    <property type="match status" value="1"/>
</dbReference>
<gene>
    <name evidence="9" type="primary">alsT_1</name>
    <name evidence="9" type="ORF">JEOSCH030_00122</name>
</gene>
<evidence type="ECO:0000256" key="2">
    <source>
        <dbReference type="ARBA" id="ARBA00009261"/>
    </source>
</evidence>
<organism evidence="9 10">
    <name type="scientific">Phocicoccus schoeneichii</name>
    <dbReference type="NCBI Taxonomy" id="1812261"/>
    <lineage>
        <taxon>Bacteria</taxon>
        <taxon>Bacillati</taxon>
        <taxon>Bacillota</taxon>
        <taxon>Bacilli</taxon>
        <taxon>Bacillales</taxon>
        <taxon>Salinicoccaceae</taxon>
        <taxon>Phocicoccus</taxon>
    </lineage>
</organism>